<dbReference type="Proteomes" id="UP000553209">
    <property type="component" value="Unassembled WGS sequence"/>
</dbReference>
<dbReference type="EMBL" id="JAAXPG010000001">
    <property type="protein sequence ID" value="NKY96075.1"/>
    <property type="molecule type" value="Genomic_DNA"/>
</dbReference>
<gene>
    <name evidence="2" type="ORF">HGB44_00030</name>
</gene>
<keyword evidence="3" id="KW-1185">Reference proteome</keyword>
<reference evidence="2 3" key="1">
    <citation type="submission" date="2020-04" db="EMBL/GenBank/DDBJ databases">
        <title>MicrobeNet Type strains.</title>
        <authorList>
            <person name="Nicholson A.C."/>
        </authorList>
    </citation>
    <scope>NUCLEOTIDE SEQUENCE [LARGE SCALE GENOMIC DNA]</scope>
    <source>
        <strain evidence="2 3">ATCC 23612</strain>
    </source>
</reference>
<proteinExistence type="predicted"/>
<feature type="compositionally biased region" description="Basic residues" evidence="1">
    <location>
        <begin position="8"/>
        <end position="18"/>
    </location>
</feature>
<feature type="region of interest" description="Disordered" evidence="1">
    <location>
        <begin position="1"/>
        <end position="36"/>
    </location>
</feature>
<comment type="caution">
    <text evidence="2">The sequence shown here is derived from an EMBL/GenBank/DDBJ whole genome shotgun (WGS) entry which is preliminary data.</text>
</comment>
<evidence type="ECO:0000256" key="1">
    <source>
        <dbReference type="SAM" id="MobiDB-lite"/>
    </source>
</evidence>
<evidence type="ECO:0000313" key="3">
    <source>
        <dbReference type="Proteomes" id="UP000553209"/>
    </source>
</evidence>
<protein>
    <submittedName>
        <fullName evidence="2">Uncharacterized protein</fullName>
    </submittedName>
</protein>
<organism evidence="2 3">
    <name type="scientific">Nocardiopsis alborubida</name>
    <dbReference type="NCBI Taxonomy" id="146802"/>
    <lineage>
        <taxon>Bacteria</taxon>
        <taxon>Bacillati</taxon>
        <taxon>Actinomycetota</taxon>
        <taxon>Actinomycetes</taxon>
        <taxon>Streptosporangiales</taxon>
        <taxon>Nocardiopsidaceae</taxon>
        <taxon>Nocardiopsis</taxon>
    </lineage>
</organism>
<name>A0A7X6MA99_9ACTN</name>
<accession>A0A7X6MA99</accession>
<sequence>MRNLIPHLRTRGPTRPRAAKPSPCARLPFTPPPPAHPVAPLARLVRPYVVDGTRHRPVELPDRSQLGLELLLEISQLEAVAA</sequence>
<evidence type="ECO:0000313" key="2">
    <source>
        <dbReference type="EMBL" id="NKY96075.1"/>
    </source>
</evidence>
<dbReference type="AlphaFoldDB" id="A0A7X6MA99"/>